<evidence type="ECO:0000313" key="21">
    <source>
        <dbReference type="EMBL" id="OWK61281.1"/>
    </source>
</evidence>
<evidence type="ECO:0000256" key="11">
    <source>
        <dbReference type="ARBA" id="ARBA00022777"/>
    </source>
</evidence>
<dbReference type="Pfam" id="PF00069">
    <property type="entry name" value="Pkinase"/>
    <property type="match status" value="1"/>
</dbReference>
<evidence type="ECO:0000256" key="8">
    <source>
        <dbReference type="ARBA" id="ARBA00022679"/>
    </source>
</evidence>
<comment type="subcellular location">
    <subcellularLocation>
        <location evidence="2">Cytoplasm</location>
        <location evidence="2">Perinuclear region</location>
    </subcellularLocation>
</comment>
<dbReference type="SUPFAM" id="SSF56112">
    <property type="entry name" value="Protein kinase-like (PK-like)"/>
    <property type="match status" value="1"/>
</dbReference>
<dbReference type="PROSITE" id="PS50011">
    <property type="entry name" value="PROTEIN_KINASE_DOM"/>
    <property type="match status" value="1"/>
</dbReference>
<feature type="domain" description="Protein kinase" evidence="20">
    <location>
        <begin position="1090"/>
        <end position="1348"/>
    </location>
</feature>
<comment type="similarity">
    <text evidence="3">Belongs to the protein kinase superfamily. STE Ser/Thr protein kinase family. MAP kinase kinase kinase subfamily.</text>
</comment>
<evidence type="ECO:0000256" key="6">
    <source>
        <dbReference type="ARBA" id="ARBA00022527"/>
    </source>
</evidence>
<dbReference type="FunFam" id="1.10.510.10:FF:000122">
    <property type="entry name" value="Mitogen-activated protein kinase kinase kinase 4"/>
    <property type="match status" value="1"/>
</dbReference>
<keyword evidence="6" id="KW-0723">Serine/threonine-protein kinase</keyword>
<comment type="cofactor">
    <cofactor evidence="1">
        <name>Mg(2+)</name>
        <dbReference type="ChEBI" id="CHEBI:18420"/>
    </cofactor>
</comment>
<feature type="region of interest" description="Disordered" evidence="19">
    <location>
        <begin position="1"/>
        <end position="100"/>
    </location>
</feature>
<dbReference type="CDD" id="cd06626">
    <property type="entry name" value="STKc_MEKK4"/>
    <property type="match status" value="1"/>
</dbReference>
<keyword evidence="5" id="KW-0963">Cytoplasm</keyword>
<protein>
    <recommendedName>
        <fullName evidence="17">Mitogen-activated protein kinase kinase kinase 4</fullName>
        <ecNumber evidence="4">2.7.11.25</ecNumber>
    </recommendedName>
    <alternativeName>
        <fullName evidence="18">MAPK/ERK kinase kinase 4</fullName>
    </alternativeName>
</protein>
<keyword evidence="11 21" id="KW-0418">Kinase</keyword>
<evidence type="ECO:0000256" key="19">
    <source>
        <dbReference type="SAM" id="MobiDB-lite"/>
    </source>
</evidence>
<evidence type="ECO:0000256" key="2">
    <source>
        <dbReference type="ARBA" id="ARBA00004556"/>
    </source>
</evidence>
<dbReference type="GO" id="GO:0046872">
    <property type="term" value="F:metal ion binding"/>
    <property type="evidence" value="ECO:0007669"/>
    <property type="project" value="UniProtKB-KW"/>
</dbReference>
<comment type="catalytic activity">
    <reaction evidence="15">
        <text>L-seryl-[protein] + ATP = O-phospho-L-seryl-[protein] + ADP + H(+)</text>
        <dbReference type="Rhea" id="RHEA:17989"/>
        <dbReference type="Rhea" id="RHEA-COMP:9863"/>
        <dbReference type="Rhea" id="RHEA-COMP:11604"/>
        <dbReference type="ChEBI" id="CHEBI:15378"/>
        <dbReference type="ChEBI" id="CHEBI:29999"/>
        <dbReference type="ChEBI" id="CHEBI:30616"/>
        <dbReference type="ChEBI" id="CHEBI:83421"/>
        <dbReference type="ChEBI" id="CHEBI:456216"/>
        <dbReference type="EC" id="2.7.11.25"/>
    </reaction>
</comment>
<feature type="region of interest" description="Disordered" evidence="19">
    <location>
        <begin position="403"/>
        <end position="443"/>
    </location>
</feature>
<name>A0A218V6H7_9PASE</name>
<dbReference type="InterPro" id="IPR000719">
    <property type="entry name" value="Prot_kinase_dom"/>
</dbReference>
<evidence type="ECO:0000256" key="17">
    <source>
        <dbReference type="ARBA" id="ARBA00069057"/>
    </source>
</evidence>
<keyword evidence="9" id="KW-0479">Metal-binding</keyword>
<evidence type="ECO:0000259" key="20">
    <source>
        <dbReference type="PROSITE" id="PS50011"/>
    </source>
</evidence>
<dbReference type="GO" id="GO:0005524">
    <property type="term" value="F:ATP binding"/>
    <property type="evidence" value="ECO:0007669"/>
    <property type="project" value="UniProtKB-KW"/>
</dbReference>
<comment type="function">
    <text evidence="16">Component of a protein kinase signal transduction cascade. Activates the CSBP2, P38 and JNK MAPK pathways, but not the ERK pathway. Specifically phosphorylates and activates MAP2K4 and MAP2K6.</text>
</comment>
<evidence type="ECO:0000256" key="7">
    <source>
        <dbReference type="ARBA" id="ARBA00022553"/>
    </source>
</evidence>
<dbReference type="PANTHER" id="PTHR48016:SF32">
    <property type="entry name" value="MITOGEN-ACTIVATED PROTEIN KINASE KINASE KINASE 4"/>
    <property type="match status" value="1"/>
</dbReference>
<evidence type="ECO:0000256" key="15">
    <source>
        <dbReference type="ARBA" id="ARBA00048329"/>
    </source>
</evidence>
<dbReference type="SMART" id="SM00220">
    <property type="entry name" value="S_TKc"/>
    <property type="match status" value="1"/>
</dbReference>
<feature type="compositionally biased region" description="Acidic residues" evidence="19">
    <location>
        <begin position="39"/>
        <end position="49"/>
    </location>
</feature>
<keyword evidence="22" id="KW-1185">Reference proteome</keyword>
<keyword evidence="8" id="KW-0808">Transferase</keyword>
<dbReference type="Gene3D" id="1.10.510.10">
    <property type="entry name" value="Transferase(Phosphotransferase) domain 1"/>
    <property type="match status" value="1"/>
</dbReference>
<comment type="caution">
    <text evidence="21">The sequence shown here is derived from an EMBL/GenBank/DDBJ whole genome shotgun (WGS) entry which is preliminary data.</text>
</comment>
<evidence type="ECO:0000256" key="14">
    <source>
        <dbReference type="ARBA" id="ARBA00047559"/>
    </source>
</evidence>
<dbReference type="Pfam" id="PF19431">
    <property type="entry name" value="MEKK4_N"/>
    <property type="match status" value="2"/>
</dbReference>
<keyword evidence="7" id="KW-0597">Phosphoprotein</keyword>
<feature type="compositionally biased region" description="Basic residues" evidence="19">
    <location>
        <begin position="64"/>
        <end position="74"/>
    </location>
</feature>
<evidence type="ECO:0000313" key="22">
    <source>
        <dbReference type="Proteomes" id="UP000197619"/>
    </source>
</evidence>
<dbReference type="EMBL" id="MUZQ01000044">
    <property type="protein sequence ID" value="OWK61281.1"/>
    <property type="molecule type" value="Genomic_DNA"/>
</dbReference>
<dbReference type="InterPro" id="IPR011009">
    <property type="entry name" value="Kinase-like_dom_sf"/>
</dbReference>
<keyword evidence="10" id="KW-0547">Nucleotide-binding</keyword>
<evidence type="ECO:0000256" key="4">
    <source>
        <dbReference type="ARBA" id="ARBA00012406"/>
    </source>
</evidence>
<keyword evidence="13" id="KW-0460">Magnesium</keyword>
<evidence type="ECO:0000256" key="16">
    <source>
        <dbReference type="ARBA" id="ARBA00060115"/>
    </source>
</evidence>
<sequence>MRDAAELVCAAAAAMEEPPPPPPGRKECQSDATSKISESDPEELSDEASADTFYGASPPSTPRQMKRMSTKHQKNNVSRPAGRSTLKEKMSVPSQTLHKDNGKTIENVEEHSYKQGKKIRDALRTTERDHKKNVQCSFMLDSVGGSLPKKPIPDVDLNKPYLSLVCSHAKLPVSVPMPIPRTTRQTSRTDCPADRLKFFETLRLLLKLTSVSKKKDREQRGQENTSSVWLNRSNELIWLELQAWHAGRSINDQDLYLYAARQAIPDIINEILTFKVDYGNFSTVKNGASLNGTSGEGVCKSTHGTSALGYSNYHEHLHRQRVSFEQVKRIMELLEYIEALYPSLQALQKDYEKYAAKDFQDRVQALCLWLNITKDLNQKLRIMGTVLGIKNLSDIGWPVFEIPSPRLPKDNDPDDEDIDRETEVKESSGTCTEESDGEEQISEENVDELRQAIKNNFTNKPNFDFQDHFSRRLDRLESEDDSASWVIPECSAEGSCSQHCLTSIYRPFVDKALKQMGLRKLILRLHKLMHGSLQRARMALLVRECKEVLKGGLLMKQYYQFMLREVLDDLQKIDCNIDSFEEDLHKMLMVYFDYMRSWIQMLQQLPQASHSLKNLLEEEWNFTKEITPYIRGGEAQAGKLFCDIAGMLLKSTGIFLDSGLQESCDEFWASADDSTASDEIRRSVIETSRALKELFHEARERASKALGFAKMLRKDLEIAAEFALSAPVRDLLNALKTKEYVKLIDLVVIKYVCLMVEVLSAVFCLSLITLHSEKREFNSTVQIPGLESLQVFVPGSIAGEKAVILQLLNAAAGKDCSKDSDELTYEAYLLMTKHSDKDHELDDSWSAWEGQPVKIVPQVETVDTLRTMQVDNLLLVVIQSAHLLSQRKAFQQSIEGLISLHQEQTSSQPIIAKALQQLKNDALQLCNKISSAIDRVDHMFTSEFDAEVDESESATLQQYYREAMIQGYNFGFEYHKEVVRLMSGEFRQKIGDKYINFARKWMNYSLQALMNECIGHVIGKPHSPVTGLYLAVHRNSPRPVKVPRCHSDPPNPHLIIPTPEGFRGSSVPENDRLASIAAELQFRSLSRHSSPTEEREGEGQYGKVYTCISVDTGELMAMKEIRFQPNDHKTIKETADELKIFEGIKHPNLVRYFGVELHREEMYIFMEYCDEGTLEEVSKLGLQEHVIRLYSKQITIAINVLHEHGIVHRDIKGANIFLTSSGLIKLGDFGCSVKLKNNTQTMPGEVNSTLGTAAYMAPEVITRAKGEGHGRAADIWSLGCVVIEMVTGKRPWHEYEHNFQIMYKVGMGHKPPIPDKVSPEGKDFLCHCLESDPKMRWTASQLLDHPFVKVCLKTLATKTADGNGEQLLVGFFVLSDATEVGTMVRGC</sequence>
<dbReference type="InterPro" id="IPR008271">
    <property type="entry name" value="Ser/Thr_kinase_AS"/>
</dbReference>
<organism evidence="21 22">
    <name type="scientific">Lonchura striata</name>
    <name type="common">white-rumped munia</name>
    <dbReference type="NCBI Taxonomy" id="40157"/>
    <lineage>
        <taxon>Eukaryota</taxon>
        <taxon>Metazoa</taxon>
        <taxon>Chordata</taxon>
        <taxon>Craniata</taxon>
        <taxon>Vertebrata</taxon>
        <taxon>Euteleostomi</taxon>
        <taxon>Archelosauria</taxon>
        <taxon>Archosauria</taxon>
        <taxon>Dinosauria</taxon>
        <taxon>Saurischia</taxon>
        <taxon>Theropoda</taxon>
        <taxon>Coelurosauria</taxon>
        <taxon>Aves</taxon>
        <taxon>Neognathae</taxon>
        <taxon>Neoaves</taxon>
        <taxon>Telluraves</taxon>
        <taxon>Australaves</taxon>
        <taxon>Passeriformes</taxon>
        <taxon>Passeroidea</taxon>
        <taxon>Estrildidae</taxon>
        <taxon>Estrildinae</taxon>
        <taxon>Lonchura</taxon>
    </lineage>
</organism>
<dbReference type="InterPro" id="IPR045801">
    <property type="entry name" value="MEKK4_N"/>
</dbReference>
<feature type="compositionally biased region" description="Low complexity" evidence="19">
    <location>
        <begin position="1"/>
        <end position="16"/>
    </location>
</feature>
<feature type="compositionally biased region" description="Acidic residues" evidence="19">
    <location>
        <begin position="433"/>
        <end position="443"/>
    </location>
</feature>
<dbReference type="InterPro" id="IPR050538">
    <property type="entry name" value="MAP_kinase_kinase_kinase"/>
</dbReference>
<evidence type="ECO:0000256" key="1">
    <source>
        <dbReference type="ARBA" id="ARBA00001946"/>
    </source>
</evidence>
<evidence type="ECO:0000256" key="10">
    <source>
        <dbReference type="ARBA" id="ARBA00022741"/>
    </source>
</evidence>
<dbReference type="GO" id="GO:0004709">
    <property type="term" value="F:MAP kinase kinase kinase activity"/>
    <property type="evidence" value="ECO:0007669"/>
    <property type="project" value="UniProtKB-EC"/>
</dbReference>
<dbReference type="PROSITE" id="PS00108">
    <property type="entry name" value="PROTEIN_KINASE_ST"/>
    <property type="match status" value="1"/>
</dbReference>
<proteinExistence type="inferred from homology"/>
<accession>A0A218V6H7</accession>
<gene>
    <name evidence="21" type="primary">MAP3K4</name>
    <name evidence="21" type="ORF">RLOC_00005427</name>
</gene>
<keyword evidence="12" id="KW-0067">ATP-binding</keyword>
<reference evidence="21 22" key="1">
    <citation type="submission" date="2017-05" db="EMBL/GenBank/DDBJ databases">
        <title>Genome of assembly of the Bengalese finch, Lonchura striata domestica.</title>
        <authorList>
            <person name="Colquitt B.M."/>
            <person name="Brainard M.S."/>
        </authorList>
    </citation>
    <scope>NUCLEOTIDE SEQUENCE [LARGE SCALE GENOMIC DNA]</scope>
    <source>
        <strain evidence="21">White83orange57</strain>
    </source>
</reference>
<evidence type="ECO:0000256" key="9">
    <source>
        <dbReference type="ARBA" id="ARBA00022723"/>
    </source>
</evidence>
<evidence type="ECO:0000256" key="3">
    <source>
        <dbReference type="ARBA" id="ARBA00006529"/>
    </source>
</evidence>
<evidence type="ECO:0000256" key="13">
    <source>
        <dbReference type="ARBA" id="ARBA00022842"/>
    </source>
</evidence>
<evidence type="ECO:0000256" key="5">
    <source>
        <dbReference type="ARBA" id="ARBA00022490"/>
    </source>
</evidence>
<dbReference type="Proteomes" id="UP000197619">
    <property type="component" value="Unassembled WGS sequence"/>
</dbReference>
<dbReference type="PANTHER" id="PTHR48016">
    <property type="entry name" value="MAP KINASE KINASE KINASE SSK2-RELATED-RELATED"/>
    <property type="match status" value="1"/>
</dbReference>
<dbReference type="STRING" id="299123.ENSLSDP00000005958"/>
<comment type="catalytic activity">
    <reaction evidence="14">
        <text>L-threonyl-[protein] + ATP = O-phospho-L-threonyl-[protein] + ADP + H(+)</text>
        <dbReference type="Rhea" id="RHEA:46608"/>
        <dbReference type="Rhea" id="RHEA-COMP:11060"/>
        <dbReference type="Rhea" id="RHEA-COMP:11605"/>
        <dbReference type="ChEBI" id="CHEBI:15378"/>
        <dbReference type="ChEBI" id="CHEBI:30013"/>
        <dbReference type="ChEBI" id="CHEBI:30616"/>
        <dbReference type="ChEBI" id="CHEBI:61977"/>
        <dbReference type="ChEBI" id="CHEBI:456216"/>
        <dbReference type="EC" id="2.7.11.25"/>
    </reaction>
</comment>
<dbReference type="EC" id="2.7.11.25" evidence="4"/>
<evidence type="ECO:0000256" key="12">
    <source>
        <dbReference type="ARBA" id="ARBA00022840"/>
    </source>
</evidence>
<evidence type="ECO:0000256" key="18">
    <source>
        <dbReference type="ARBA" id="ARBA00083883"/>
    </source>
</evidence>
<dbReference type="GO" id="GO:0048471">
    <property type="term" value="C:perinuclear region of cytoplasm"/>
    <property type="evidence" value="ECO:0007669"/>
    <property type="project" value="UniProtKB-SubCell"/>
</dbReference>